<feature type="compositionally biased region" description="Polar residues" evidence="2">
    <location>
        <begin position="323"/>
        <end position="356"/>
    </location>
</feature>
<dbReference type="GO" id="GO:0006310">
    <property type="term" value="P:DNA recombination"/>
    <property type="evidence" value="ECO:0007669"/>
    <property type="project" value="TreeGrafter"/>
</dbReference>
<feature type="region of interest" description="Disordered" evidence="2">
    <location>
        <begin position="53"/>
        <end position="130"/>
    </location>
</feature>
<dbReference type="Proteomes" id="UP001365542">
    <property type="component" value="Unassembled WGS sequence"/>
</dbReference>
<keyword evidence="5" id="KW-1185">Reference proteome</keyword>
<feature type="coiled-coil region" evidence="1">
    <location>
        <begin position="360"/>
        <end position="391"/>
    </location>
</feature>
<feature type="region of interest" description="Disordered" evidence="2">
    <location>
        <begin position="193"/>
        <end position="358"/>
    </location>
</feature>
<feature type="signal peptide" evidence="3">
    <location>
        <begin position="1"/>
        <end position="16"/>
    </location>
</feature>
<comment type="caution">
    <text evidence="4">The sequence shown here is derived from an EMBL/GenBank/DDBJ whole genome shotgun (WGS) entry which is preliminary data.</text>
</comment>
<feature type="compositionally biased region" description="Polar residues" evidence="2">
    <location>
        <begin position="261"/>
        <end position="271"/>
    </location>
</feature>
<organism evidence="4 5">
    <name type="scientific">Orbilia ellipsospora</name>
    <dbReference type="NCBI Taxonomy" id="2528407"/>
    <lineage>
        <taxon>Eukaryota</taxon>
        <taxon>Fungi</taxon>
        <taxon>Dikarya</taxon>
        <taxon>Ascomycota</taxon>
        <taxon>Pezizomycotina</taxon>
        <taxon>Orbiliomycetes</taxon>
        <taxon>Orbiliales</taxon>
        <taxon>Orbiliaceae</taxon>
        <taxon>Orbilia</taxon>
    </lineage>
</organism>
<evidence type="ECO:0000256" key="2">
    <source>
        <dbReference type="SAM" id="MobiDB-lite"/>
    </source>
</evidence>
<dbReference type="Gene3D" id="6.10.140.1020">
    <property type="match status" value="1"/>
</dbReference>
<keyword evidence="3" id="KW-0732">Signal</keyword>
<feature type="chain" id="PRO_5043564309" evidence="3">
    <location>
        <begin position="17"/>
        <end position="526"/>
    </location>
</feature>
<evidence type="ECO:0000256" key="3">
    <source>
        <dbReference type="SAM" id="SignalP"/>
    </source>
</evidence>
<reference evidence="4 5" key="1">
    <citation type="submission" date="2019-10" db="EMBL/GenBank/DDBJ databases">
        <authorList>
            <person name="Palmer J.M."/>
        </authorList>
    </citation>
    <scope>NUCLEOTIDE SEQUENCE [LARGE SCALE GENOMIC DNA]</scope>
    <source>
        <strain evidence="4 5">TWF694</strain>
    </source>
</reference>
<feature type="compositionally biased region" description="Low complexity" evidence="2">
    <location>
        <begin position="224"/>
        <end position="234"/>
    </location>
</feature>
<evidence type="ECO:0000313" key="4">
    <source>
        <dbReference type="EMBL" id="KAK6539412.1"/>
    </source>
</evidence>
<dbReference type="PANTHER" id="PTHR28527:SF1">
    <property type="entry name" value="SWI5-DEPENDENT RECOMBINATION DNA REPAIR PROTEIN 1"/>
    <property type="match status" value="1"/>
</dbReference>
<evidence type="ECO:0000256" key="1">
    <source>
        <dbReference type="SAM" id="Coils"/>
    </source>
</evidence>
<sequence length="526" mass="58134">MKFGVRILVLPCVVLPRQWLDLIPSQPPSTSPYIDIITLPPIYTTAIYNGMMAEPSTPTRESRIPATSPYGSPEPLSDLPQPLSPGSPLHQIDPHEFPVSSSFAGEMVSSAPKQDEQEEDLYDKQSGTRKHFSIESQSTVVLPSGSSQMHELELSPVKLDILDPVQENENLELTAPLDDTPAEIEDDDIIPTLPTIAESPPRPSSPNEATAPPSSPPRIPSPPSSIATTPSIPAIKRRRLNSSATSKLTRPFKSPLKVNNAVHNRATSSGATPRKYPPSTPPRKTAAPYTPLRPIYKDVEETEETEEFSPIKSAPLPPVNKRPITSTPKSSNPPFRSSFRGTTRLNLSSPASNSTKDPYILSLEKKHMQLKKAVEEAKKRLEESAQALRIEESGEDPKLEELIVKWRQAAQSAADHMFSGAEQRFARMGGMAAYREMQTRRSGGGWGFADEDPEEGLTEDQKEARRQAMYEAGFDELSELEKSQTQVKNKALKDDGDQFTMEMMLKSLNIDIDIMGYDKTTQGWVK</sequence>
<feature type="compositionally biased region" description="Pro residues" evidence="2">
    <location>
        <begin position="213"/>
        <end position="223"/>
    </location>
</feature>
<accession>A0AAV9XCL0</accession>
<protein>
    <submittedName>
        <fullName evidence="4">ERAD-associated protein</fullName>
    </submittedName>
</protein>
<dbReference type="AlphaFoldDB" id="A0AAV9XCL0"/>
<dbReference type="PANTHER" id="PTHR28527">
    <property type="entry name" value="MATING-TYPE SWITCHING PROTEIN SWI2-RELATED"/>
    <property type="match status" value="1"/>
</dbReference>
<dbReference type="EMBL" id="JAVHJO010000006">
    <property type="protein sequence ID" value="KAK6539412.1"/>
    <property type="molecule type" value="Genomic_DNA"/>
</dbReference>
<evidence type="ECO:0000313" key="5">
    <source>
        <dbReference type="Proteomes" id="UP001365542"/>
    </source>
</evidence>
<keyword evidence="1" id="KW-0175">Coiled coil</keyword>
<proteinExistence type="predicted"/>
<name>A0AAV9XCL0_9PEZI</name>
<gene>
    <name evidence="4" type="primary">HRD3_1</name>
    <name evidence="4" type="ORF">TWF694_009637</name>
</gene>